<dbReference type="Proteomes" id="UP000830116">
    <property type="component" value="Chromosome"/>
</dbReference>
<keyword evidence="3 5" id="KW-0732">Signal</keyword>
<dbReference type="SUPFAM" id="SSF53850">
    <property type="entry name" value="Periplasmic binding protein-like II"/>
    <property type="match status" value="1"/>
</dbReference>
<evidence type="ECO:0000256" key="2">
    <source>
        <dbReference type="ARBA" id="ARBA00022448"/>
    </source>
</evidence>
<name>A0ABY4CCI7_9BACT</name>
<proteinExistence type="predicted"/>
<protein>
    <submittedName>
        <fullName evidence="6">Spermidine/putrescine ABC transporter substrate-binding protein</fullName>
    </submittedName>
</protein>
<dbReference type="InterPro" id="IPR001188">
    <property type="entry name" value="Sperm_putr-bd"/>
</dbReference>
<dbReference type="PANTHER" id="PTHR30222">
    <property type="entry name" value="SPERMIDINE/PUTRESCINE-BINDING PERIPLASMIC PROTEIN"/>
    <property type="match status" value="1"/>
</dbReference>
<dbReference type="PRINTS" id="PR00909">
    <property type="entry name" value="SPERMDNBNDNG"/>
</dbReference>
<keyword evidence="2" id="KW-0813">Transport</keyword>
<accession>A0ABY4CCI7</accession>
<evidence type="ECO:0000256" key="1">
    <source>
        <dbReference type="ARBA" id="ARBA00004418"/>
    </source>
</evidence>
<evidence type="ECO:0000313" key="7">
    <source>
        <dbReference type="Proteomes" id="UP000830116"/>
    </source>
</evidence>
<dbReference type="CDD" id="cd13590">
    <property type="entry name" value="PBP2_PotD_PotF_like"/>
    <property type="match status" value="1"/>
</dbReference>
<evidence type="ECO:0000256" key="4">
    <source>
        <dbReference type="ARBA" id="ARBA00022764"/>
    </source>
</evidence>
<feature type="signal peptide" evidence="5">
    <location>
        <begin position="1"/>
        <end position="18"/>
    </location>
</feature>
<gene>
    <name evidence="6" type="ORF">MNR06_05960</name>
</gene>
<evidence type="ECO:0000256" key="5">
    <source>
        <dbReference type="SAM" id="SignalP"/>
    </source>
</evidence>
<dbReference type="PROSITE" id="PS51257">
    <property type="entry name" value="PROKAR_LIPOPROTEIN"/>
    <property type="match status" value="1"/>
</dbReference>
<keyword evidence="7" id="KW-1185">Reference proteome</keyword>
<feature type="chain" id="PRO_5046525237" evidence="5">
    <location>
        <begin position="19"/>
        <end position="348"/>
    </location>
</feature>
<dbReference type="PIRSF" id="PIRSF019574">
    <property type="entry name" value="Periplasmic_polyamine_BP"/>
    <property type="match status" value="1"/>
</dbReference>
<dbReference type="Pfam" id="PF13416">
    <property type="entry name" value="SBP_bac_8"/>
    <property type="match status" value="1"/>
</dbReference>
<keyword evidence="4" id="KW-0574">Periplasm</keyword>
<comment type="subcellular location">
    <subcellularLocation>
        <location evidence="1">Periplasm</location>
    </subcellularLocation>
</comment>
<dbReference type="RefSeq" id="WP_243540035.1">
    <property type="nucleotide sequence ID" value="NZ_CP093442.1"/>
</dbReference>
<dbReference type="EMBL" id="CP093442">
    <property type="protein sequence ID" value="UOF02494.1"/>
    <property type="molecule type" value="Genomic_DNA"/>
</dbReference>
<organism evidence="6 7">
    <name type="scientific">Bdellovibrio reynosensis</name>
    <dbReference type="NCBI Taxonomy" id="2835041"/>
    <lineage>
        <taxon>Bacteria</taxon>
        <taxon>Pseudomonadati</taxon>
        <taxon>Bdellovibrionota</taxon>
        <taxon>Bdellovibrionia</taxon>
        <taxon>Bdellovibrionales</taxon>
        <taxon>Pseudobdellovibrionaceae</taxon>
        <taxon>Bdellovibrio</taxon>
    </lineage>
</organism>
<dbReference type="Gene3D" id="3.40.190.10">
    <property type="entry name" value="Periplasmic binding protein-like II"/>
    <property type="match status" value="2"/>
</dbReference>
<dbReference type="PANTHER" id="PTHR30222:SF17">
    <property type="entry name" value="SPERMIDINE_PUTRESCINE-BINDING PERIPLASMIC PROTEIN"/>
    <property type="match status" value="1"/>
</dbReference>
<evidence type="ECO:0000256" key="3">
    <source>
        <dbReference type="ARBA" id="ARBA00022729"/>
    </source>
</evidence>
<dbReference type="InterPro" id="IPR006059">
    <property type="entry name" value="SBP"/>
</dbReference>
<reference evidence="6" key="1">
    <citation type="submission" date="2022-03" db="EMBL/GenBank/DDBJ databases">
        <title>Genome Identification and Characterization of new species Bdellovibrio reynosense LBG001 sp. nov. from a Mexico soil sample.</title>
        <authorList>
            <person name="Camilli A."/>
            <person name="Ajao Y."/>
            <person name="Guo X."/>
        </authorList>
    </citation>
    <scope>NUCLEOTIDE SEQUENCE</scope>
    <source>
        <strain evidence="6">LBG001</strain>
    </source>
</reference>
<sequence length="348" mass="38445">MSRILILSCVLISFLLGACTKKEETSSAPVSKEVNLSIWGNYLSSEMKEAFEKESGIKINISNYSSNEELLAKIQAGASGIDVAVPSDYMVEVLAKMDQLEPLNMDQIPNKSQIDEKFLKQSYDPENKFSVPYTWTTAGIAVNKELYKEEIKSWKDLLANPKLKGKFALLDDVRETMAAALKMNGHSVNTTNEEEIKKAKAVLLKTKKDVKMFSSDTIDILNNKEVAAAQTYSSDALQAAAKNKNIAYILPTEGGTVAIDNLVILKGSKNKEAAHKLINFLMSEKAEQNKVSTIYGGPVLKNTKATLAEDLKANKALFPEDTSKLESLKDLGDKTKLYEDAWTEIKTN</sequence>
<evidence type="ECO:0000313" key="6">
    <source>
        <dbReference type="EMBL" id="UOF02494.1"/>
    </source>
</evidence>